<feature type="non-terminal residue" evidence="1">
    <location>
        <position position="1"/>
    </location>
</feature>
<evidence type="ECO:0000313" key="2">
    <source>
        <dbReference type="Proteomes" id="UP001642464"/>
    </source>
</evidence>
<proteinExistence type="predicted"/>
<dbReference type="Proteomes" id="UP001642464">
    <property type="component" value="Unassembled WGS sequence"/>
</dbReference>
<gene>
    <name evidence="1" type="ORF">SCF082_LOCUS41860</name>
</gene>
<accession>A0ABP0QM04</accession>
<comment type="caution">
    <text evidence="1">The sequence shown here is derived from an EMBL/GenBank/DDBJ whole genome shotgun (WGS) entry which is preliminary data.</text>
</comment>
<protein>
    <submittedName>
        <fullName evidence="1">Uncharacterized protein</fullName>
    </submittedName>
</protein>
<dbReference type="EMBL" id="CAXAMM010039736">
    <property type="protein sequence ID" value="CAK9088643.1"/>
    <property type="molecule type" value="Genomic_DNA"/>
</dbReference>
<reference evidence="1 2" key="1">
    <citation type="submission" date="2024-02" db="EMBL/GenBank/DDBJ databases">
        <authorList>
            <person name="Chen Y."/>
            <person name="Shah S."/>
            <person name="Dougan E. K."/>
            <person name="Thang M."/>
            <person name="Chan C."/>
        </authorList>
    </citation>
    <scope>NUCLEOTIDE SEQUENCE [LARGE SCALE GENOMIC DNA]</scope>
</reference>
<evidence type="ECO:0000313" key="1">
    <source>
        <dbReference type="EMBL" id="CAK9088643.1"/>
    </source>
</evidence>
<name>A0ABP0QM04_9DINO</name>
<sequence>VPEPSAERPKKALKTADLTISTIAAVKETTAADTAMKVHVHIVPFTESLFHMNIWCGDNGDRLRLPLQVKDSTGTLTITAWQDLLACFTDTNFDDLATMWTKCDNDEAAQTAFLETLNQKNTADTTWEATIRPRAWKSDVQWTVVDLVALAK</sequence>
<keyword evidence="2" id="KW-1185">Reference proteome</keyword>
<organism evidence="1 2">
    <name type="scientific">Durusdinium trenchii</name>
    <dbReference type="NCBI Taxonomy" id="1381693"/>
    <lineage>
        <taxon>Eukaryota</taxon>
        <taxon>Sar</taxon>
        <taxon>Alveolata</taxon>
        <taxon>Dinophyceae</taxon>
        <taxon>Suessiales</taxon>
        <taxon>Symbiodiniaceae</taxon>
        <taxon>Durusdinium</taxon>
    </lineage>
</organism>